<feature type="transmembrane region" description="Helical" evidence="1">
    <location>
        <begin position="69"/>
        <end position="89"/>
    </location>
</feature>
<sequence length="366" mass="39232">MAEEAGQMPMAPASVPSSTGPPGCAAVGCDYTIGGGLLPVALAVAGMFAVRLANAWDDECLELASLRDWLYADGIIAIIFSIPGLYALVCCGHSQGLNKCLFLPTLVLLIWGLFTYTHPVELDWASSSTTTTTTTTSTTSTTGTAIEVIEVTTCQALKIQAGIILLAQCILPFALFNYVASVVGGAGLVSGFLSFPAAIAMGSAILMWDAECQRPLATWLLFYGLILSLVPGLYFCCSGMDQEVVAYARLKQRAREERSEVPMDVRKEEQLSACAQHVNSCLCIPTVVLFLSGFYFYYHTHDLICDPTLRWWSRLVLILTALAPVLGSCCVECFDTRSSGIPGACWDPPAVEPGRAGSHVELPQFS</sequence>
<keyword evidence="1" id="KW-0472">Membrane</keyword>
<feature type="transmembrane region" description="Helical" evidence="1">
    <location>
        <begin position="311"/>
        <end position="331"/>
    </location>
</feature>
<dbReference type="Proteomes" id="UP001642464">
    <property type="component" value="Unassembled WGS sequence"/>
</dbReference>
<name>A0ABP0M3T0_9DINO</name>
<organism evidence="2 3">
    <name type="scientific">Durusdinium trenchii</name>
    <dbReference type="NCBI Taxonomy" id="1381693"/>
    <lineage>
        <taxon>Eukaryota</taxon>
        <taxon>Sar</taxon>
        <taxon>Alveolata</taxon>
        <taxon>Dinophyceae</taxon>
        <taxon>Suessiales</taxon>
        <taxon>Symbiodiniaceae</taxon>
        <taxon>Durusdinium</taxon>
    </lineage>
</organism>
<feature type="transmembrane region" description="Helical" evidence="1">
    <location>
        <begin position="220"/>
        <end position="237"/>
    </location>
</feature>
<comment type="caution">
    <text evidence="2">The sequence shown here is derived from an EMBL/GenBank/DDBJ whole genome shotgun (WGS) entry which is preliminary data.</text>
</comment>
<accession>A0ABP0M3T0</accession>
<keyword evidence="1" id="KW-0812">Transmembrane</keyword>
<reference evidence="2 3" key="1">
    <citation type="submission" date="2024-02" db="EMBL/GenBank/DDBJ databases">
        <authorList>
            <person name="Chen Y."/>
            <person name="Shah S."/>
            <person name="Dougan E. K."/>
            <person name="Thang M."/>
            <person name="Chan C."/>
        </authorList>
    </citation>
    <scope>NUCLEOTIDE SEQUENCE [LARGE SCALE GENOMIC DNA]</scope>
</reference>
<keyword evidence="1" id="KW-1133">Transmembrane helix</keyword>
<protein>
    <submittedName>
        <fullName evidence="2">Triacylglycerol lipase SDP1</fullName>
    </submittedName>
</protein>
<keyword evidence="3" id="KW-1185">Reference proteome</keyword>
<feature type="transmembrane region" description="Helical" evidence="1">
    <location>
        <begin position="101"/>
        <end position="118"/>
    </location>
</feature>
<feature type="transmembrane region" description="Helical" evidence="1">
    <location>
        <begin position="186"/>
        <end position="208"/>
    </location>
</feature>
<feature type="transmembrane region" description="Helical" evidence="1">
    <location>
        <begin position="277"/>
        <end position="299"/>
    </location>
</feature>
<proteinExistence type="predicted"/>
<gene>
    <name evidence="2" type="ORF">SCF082_LOCUS25655</name>
</gene>
<evidence type="ECO:0000256" key="1">
    <source>
        <dbReference type="SAM" id="Phobius"/>
    </source>
</evidence>
<feature type="transmembrane region" description="Helical" evidence="1">
    <location>
        <begin position="159"/>
        <end position="179"/>
    </location>
</feature>
<evidence type="ECO:0000313" key="2">
    <source>
        <dbReference type="EMBL" id="CAK9045409.1"/>
    </source>
</evidence>
<evidence type="ECO:0000313" key="3">
    <source>
        <dbReference type="Proteomes" id="UP001642464"/>
    </source>
</evidence>
<dbReference type="EMBL" id="CAXAMM010019335">
    <property type="protein sequence ID" value="CAK9045409.1"/>
    <property type="molecule type" value="Genomic_DNA"/>
</dbReference>